<evidence type="ECO:0000313" key="5">
    <source>
        <dbReference type="EMBL" id="ATX67509.1"/>
    </source>
</evidence>
<feature type="domain" description="Glycosyltransferase 2-like" evidence="4">
    <location>
        <begin position="208"/>
        <end position="323"/>
    </location>
</feature>
<dbReference type="GO" id="GO:0016757">
    <property type="term" value="F:glycosyltransferase activity"/>
    <property type="evidence" value="ECO:0007669"/>
    <property type="project" value="UniProtKB-KW"/>
</dbReference>
<dbReference type="InterPro" id="IPR001173">
    <property type="entry name" value="Glyco_trans_2-like"/>
</dbReference>
<organism evidence="5 6">
    <name type="scientific">Roseinatronobacter bogoriensis subsp. barguzinensis</name>
    <dbReference type="NCBI Taxonomy" id="441209"/>
    <lineage>
        <taxon>Bacteria</taxon>
        <taxon>Pseudomonadati</taxon>
        <taxon>Pseudomonadota</taxon>
        <taxon>Alphaproteobacteria</taxon>
        <taxon>Rhodobacterales</taxon>
        <taxon>Paracoccaceae</taxon>
        <taxon>Roseinatronobacter</taxon>
    </lineage>
</organism>
<dbReference type="Pfam" id="PF00535">
    <property type="entry name" value="Glycos_transf_2"/>
    <property type="match status" value="1"/>
</dbReference>
<protein>
    <submittedName>
        <fullName evidence="5">Glycosyl transferase</fullName>
    </submittedName>
</protein>
<dbReference type="PANTHER" id="PTHR43179">
    <property type="entry name" value="RHAMNOSYLTRANSFERASE WBBL"/>
    <property type="match status" value="1"/>
</dbReference>
<dbReference type="STRING" id="441209.GCA_001870665_03378"/>
<evidence type="ECO:0000256" key="2">
    <source>
        <dbReference type="ARBA" id="ARBA00022676"/>
    </source>
</evidence>
<comment type="similarity">
    <text evidence="1">Belongs to the glycosyltransferase 2 family.</text>
</comment>
<accession>A0A2K8KDL1</accession>
<evidence type="ECO:0000259" key="4">
    <source>
        <dbReference type="Pfam" id="PF00535"/>
    </source>
</evidence>
<dbReference type="Gene3D" id="3.90.550.10">
    <property type="entry name" value="Spore Coat Polysaccharide Biosynthesis Protein SpsA, Chain A"/>
    <property type="match status" value="1"/>
</dbReference>
<dbReference type="AlphaFoldDB" id="A0A2K8KDL1"/>
<keyword evidence="3 5" id="KW-0808">Transferase</keyword>
<dbReference type="PANTHER" id="PTHR43179:SF12">
    <property type="entry name" value="GALACTOFURANOSYLTRANSFERASE GLFT2"/>
    <property type="match status" value="1"/>
</dbReference>
<dbReference type="KEGG" id="rbg:BG454_18215"/>
<dbReference type="Gene3D" id="3.40.50.2000">
    <property type="entry name" value="Glycogen Phosphorylase B"/>
    <property type="match status" value="1"/>
</dbReference>
<name>A0A2K8KDL1_9RHOB</name>
<evidence type="ECO:0000256" key="3">
    <source>
        <dbReference type="ARBA" id="ARBA00022679"/>
    </source>
</evidence>
<dbReference type="Proteomes" id="UP000228948">
    <property type="component" value="Chromosome"/>
</dbReference>
<gene>
    <name evidence="5" type="ORF">BG454_18215</name>
</gene>
<keyword evidence="6" id="KW-1185">Reference proteome</keyword>
<evidence type="ECO:0000313" key="6">
    <source>
        <dbReference type="Proteomes" id="UP000228948"/>
    </source>
</evidence>
<reference evidence="5 6" key="1">
    <citation type="submission" date="2017-11" db="EMBL/GenBank/DDBJ databases">
        <title>Revised Sequence and Annotation of the Rhodobaca barguzinensis strain alga05 Genome.</title>
        <authorList>
            <person name="Kopejtka K."/>
            <person name="Tomasch J.M."/>
            <person name="Bunk B."/>
            <person name="Koblizek M."/>
        </authorList>
    </citation>
    <scope>NUCLEOTIDE SEQUENCE [LARGE SCALE GENOMIC DNA]</scope>
    <source>
        <strain evidence="6">alga05</strain>
    </source>
</reference>
<evidence type="ECO:0000256" key="1">
    <source>
        <dbReference type="ARBA" id="ARBA00006739"/>
    </source>
</evidence>
<sequence length="849" mass="91987">MSLTYHIARYKWLRAYYRDAHLQVALATCPIKDAQGTTVGFLEIAQLREGRLYLRGWVLAEQITFRLGDMYVQRRPQEEREDVAQALGCDKYVGFKASLPFVDAPLLIELLHGAETVSMSHDLQASRSLICADRRLNRQFMRDILPLMPMIFFGMLRKDPDLPRQIKSALGLGVSPVEGVLDSNFLASDGATPAITDTSGPRPPKRACVILPVYNAFDLLPETLHRLGAHTDLPCDVIVIEDASPDPRVRPFLRSWASCDHGDLRITLLENDSNLGFIGSVNRGFDHALANGEGPIILLNSDALVPAGWCRRLLAPLADPMVASATPMSNDAEIFGAPVLCAPTALAAGQGDQIDAALDARIAPDAPRVTAPTGVGFCMALGRHWLKDLGGFDTIFGRGYGEEVDWCRRASARGGQHVAVPNLFVEHRGGASFGDEKLALVQAHNAIIATRYPGYDRMVQDFIRADPLLTPRLMAALAWADSLPDVTEIPVYIAHSMGGGAEHYLQAQVRVAPVSLVLRFGGSTRCRIEFASPAGRMIATTEDLALVARLLEPVSKRRIIYSCAVGDPDLITLTGFLAQLAQTAPLDVLFHDYLPLSPSYTLLDADGLYRGVPEPTRSDPAHHYRSVTGQDLTLADWRALWGDVASRAERLIAFSPASARIISAAYPKLRDNIHIRPHTPLQTIPRLQPPDGPRKVIGVLGAIGPQKGAGVVSALSQAVAGRSELGLALIGRIAPGYPLGPHVPLHGAYVIEDIPMLAARYGITHWLIPSVWPETFSYTVHECLATGLPTLAFDLGAQGDAVRAAANGIVLPWQARERAPEKLAQLVLDALTDAPLDRAYPPAQAGSAV</sequence>
<dbReference type="EMBL" id="CP024899">
    <property type="protein sequence ID" value="ATX67509.1"/>
    <property type="molecule type" value="Genomic_DNA"/>
</dbReference>
<dbReference type="InterPro" id="IPR029044">
    <property type="entry name" value="Nucleotide-diphossugar_trans"/>
</dbReference>
<proteinExistence type="inferred from homology"/>
<dbReference type="SUPFAM" id="SSF53448">
    <property type="entry name" value="Nucleotide-diphospho-sugar transferases"/>
    <property type="match status" value="1"/>
</dbReference>
<keyword evidence="2" id="KW-0328">Glycosyltransferase</keyword>
<dbReference type="SUPFAM" id="SSF53756">
    <property type="entry name" value="UDP-Glycosyltransferase/glycogen phosphorylase"/>
    <property type="match status" value="1"/>
</dbReference>